<feature type="non-terminal residue" evidence="1">
    <location>
        <position position="1"/>
    </location>
</feature>
<comment type="caution">
    <text evidence="1">The sequence shown here is derived from an EMBL/GenBank/DDBJ whole genome shotgun (WGS) entry which is preliminary data.</text>
</comment>
<accession>A0A232EQG8</accession>
<dbReference type="EMBL" id="NNAY01002769">
    <property type="protein sequence ID" value="OXU20604.1"/>
    <property type="molecule type" value="Genomic_DNA"/>
</dbReference>
<keyword evidence="2" id="KW-1185">Reference proteome</keyword>
<gene>
    <name evidence="1" type="ORF">TSAR_006601</name>
</gene>
<sequence length="161" mass="18741">QYAAPFLFKKILSKEVYEHLLLFTSSCRLLSQKDPELMPVSVQKNLEILRKRKIEILKILYNGMILSINHPNNTVLLRNGSVAEIVELHDTRNSIEVTYKMYMQKLHVTSDSNTSDIWEVKKLSLNSFVASIEEVSKKLIAFKMHFSTIEEQRIFVVSFLH</sequence>
<proteinExistence type="predicted"/>
<reference evidence="1 2" key="1">
    <citation type="journal article" date="2017" name="Curr. Biol.">
        <title>The Evolution of Venom by Co-option of Single-Copy Genes.</title>
        <authorList>
            <person name="Martinson E.O."/>
            <person name="Mrinalini"/>
            <person name="Kelkar Y.D."/>
            <person name="Chang C.H."/>
            <person name="Werren J.H."/>
        </authorList>
    </citation>
    <scope>NUCLEOTIDE SEQUENCE [LARGE SCALE GENOMIC DNA]</scope>
    <source>
        <strain evidence="1 2">Alberta</strain>
        <tissue evidence="1">Whole body</tissue>
    </source>
</reference>
<dbReference type="Proteomes" id="UP000215335">
    <property type="component" value="Unassembled WGS sequence"/>
</dbReference>
<evidence type="ECO:0000313" key="1">
    <source>
        <dbReference type="EMBL" id="OXU20604.1"/>
    </source>
</evidence>
<protein>
    <submittedName>
        <fullName evidence="1">Uncharacterized protein</fullName>
    </submittedName>
</protein>
<name>A0A232EQG8_9HYME</name>
<dbReference type="AlphaFoldDB" id="A0A232EQG8"/>
<organism evidence="1 2">
    <name type="scientific">Trichomalopsis sarcophagae</name>
    <dbReference type="NCBI Taxonomy" id="543379"/>
    <lineage>
        <taxon>Eukaryota</taxon>
        <taxon>Metazoa</taxon>
        <taxon>Ecdysozoa</taxon>
        <taxon>Arthropoda</taxon>
        <taxon>Hexapoda</taxon>
        <taxon>Insecta</taxon>
        <taxon>Pterygota</taxon>
        <taxon>Neoptera</taxon>
        <taxon>Endopterygota</taxon>
        <taxon>Hymenoptera</taxon>
        <taxon>Apocrita</taxon>
        <taxon>Proctotrupomorpha</taxon>
        <taxon>Chalcidoidea</taxon>
        <taxon>Pteromalidae</taxon>
        <taxon>Pteromalinae</taxon>
        <taxon>Trichomalopsis</taxon>
    </lineage>
</organism>
<evidence type="ECO:0000313" key="2">
    <source>
        <dbReference type="Proteomes" id="UP000215335"/>
    </source>
</evidence>